<reference evidence="2" key="2">
    <citation type="submission" date="2015-01" db="EMBL/GenBank/DDBJ databases">
        <title>Evolutionary Origins and Diversification of the Mycorrhizal Mutualists.</title>
        <authorList>
            <consortium name="DOE Joint Genome Institute"/>
            <consortium name="Mycorrhizal Genomics Consortium"/>
            <person name="Kohler A."/>
            <person name="Kuo A."/>
            <person name="Nagy L.G."/>
            <person name="Floudas D."/>
            <person name="Copeland A."/>
            <person name="Barry K.W."/>
            <person name="Cichocki N."/>
            <person name="Veneault-Fourrey C."/>
            <person name="LaButti K."/>
            <person name="Lindquist E.A."/>
            <person name="Lipzen A."/>
            <person name="Lundell T."/>
            <person name="Morin E."/>
            <person name="Murat C."/>
            <person name="Riley R."/>
            <person name="Ohm R."/>
            <person name="Sun H."/>
            <person name="Tunlid A."/>
            <person name="Henrissat B."/>
            <person name="Grigoriev I.V."/>
            <person name="Hibbett D.S."/>
            <person name="Martin F."/>
        </authorList>
    </citation>
    <scope>NUCLEOTIDE SEQUENCE [LARGE SCALE GENOMIC DNA]</scope>
    <source>
        <strain evidence="2">Foug A</strain>
    </source>
</reference>
<dbReference type="AlphaFoldDB" id="A0A0C2ZP37"/>
<dbReference type="HOGENOM" id="CLU_1807356_0_0_1"/>
<reference evidence="1 2" key="1">
    <citation type="submission" date="2014-04" db="EMBL/GenBank/DDBJ databases">
        <authorList>
            <consortium name="DOE Joint Genome Institute"/>
            <person name="Kuo A."/>
            <person name="Kohler A."/>
            <person name="Nagy L.G."/>
            <person name="Floudas D."/>
            <person name="Copeland A."/>
            <person name="Barry K.W."/>
            <person name="Cichocki N."/>
            <person name="Veneault-Fourrey C."/>
            <person name="LaButti K."/>
            <person name="Lindquist E.A."/>
            <person name="Lipzen A."/>
            <person name="Lundell T."/>
            <person name="Morin E."/>
            <person name="Murat C."/>
            <person name="Sun H."/>
            <person name="Tunlid A."/>
            <person name="Henrissat B."/>
            <person name="Grigoriev I.V."/>
            <person name="Hibbett D.S."/>
            <person name="Martin F."/>
            <person name="Nordberg H.P."/>
            <person name="Cantor M.N."/>
            <person name="Hua S.X."/>
        </authorList>
    </citation>
    <scope>NUCLEOTIDE SEQUENCE [LARGE SCALE GENOMIC DNA]</scope>
    <source>
        <strain evidence="1 2">Foug A</strain>
    </source>
</reference>
<sequence>MHRVIVVQFEDPHAPTFHVYDIHAEGLTPFKIELSHELEDISRPSFPYAVIGPWQSKLLGSSPSFDSRAAEQLFTMKQNSAVLRQVAGHKTECMKRLPGHRKTGKDLGTKDDARLLIHHSRFSLATVPLSTVISSLPQGLRFA</sequence>
<gene>
    <name evidence="1" type="ORF">SCLCIDRAFT_752148</name>
</gene>
<accession>A0A0C2ZP37</accession>
<dbReference type="Proteomes" id="UP000053989">
    <property type="component" value="Unassembled WGS sequence"/>
</dbReference>
<proteinExistence type="predicted"/>
<dbReference type="InParanoid" id="A0A0C2ZP37"/>
<organism evidence="1 2">
    <name type="scientific">Scleroderma citrinum Foug A</name>
    <dbReference type="NCBI Taxonomy" id="1036808"/>
    <lineage>
        <taxon>Eukaryota</taxon>
        <taxon>Fungi</taxon>
        <taxon>Dikarya</taxon>
        <taxon>Basidiomycota</taxon>
        <taxon>Agaricomycotina</taxon>
        <taxon>Agaricomycetes</taxon>
        <taxon>Agaricomycetidae</taxon>
        <taxon>Boletales</taxon>
        <taxon>Sclerodermatineae</taxon>
        <taxon>Sclerodermataceae</taxon>
        <taxon>Scleroderma</taxon>
    </lineage>
</organism>
<name>A0A0C2ZP37_9AGAM</name>
<evidence type="ECO:0000313" key="2">
    <source>
        <dbReference type="Proteomes" id="UP000053989"/>
    </source>
</evidence>
<evidence type="ECO:0000313" key="1">
    <source>
        <dbReference type="EMBL" id="KIM63323.1"/>
    </source>
</evidence>
<dbReference type="EMBL" id="KN822035">
    <property type="protein sequence ID" value="KIM63323.1"/>
    <property type="molecule type" value="Genomic_DNA"/>
</dbReference>
<protein>
    <submittedName>
        <fullName evidence="1">Uncharacterized protein</fullName>
    </submittedName>
</protein>
<keyword evidence="2" id="KW-1185">Reference proteome</keyword>